<proteinExistence type="predicted"/>
<keyword evidence="2" id="KW-1185">Reference proteome</keyword>
<accession>A0ABQ1YRP9</accession>
<gene>
    <name evidence="1" type="ORF">GCM10008013_39400</name>
</gene>
<organism evidence="1 2">
    <name type="scientific">Paenibacillus segetis</name>
    <dbReference type="NCBI Taxonomy" id="1325360"/>
    <lineage>
        <taxon>Bacteria</taxon>
        <taxon>Bacillati</taxon>
        <taxon>Bacillota</taxon>
        <taxon>Bacilli</taxon>
        <taxon>Bacillales</taxon>
        <taxon>Paenibacillaceae</taxon>
        <taxon>Paenibacillus</taxon>
    </lineage>
</organism>
<comment type="caution">
    <text evidence="1">The sequence shown here is derived from an EMBL/GenBank/DDBJ whole genome shotgun (WGS) entry which is preliminary data.</text>
</comment>
<protein>
    <submittedName>
        <fullName evidence="1">Uncharacterized protein</fullName>
    </submittedName>
</protein>
<dbReference type="Proteomes" id="UP000659344">
    <property type="component" value="Unassembled WGS sequence"/>
</dbReference>
<name>A0ABQ1YRP9_9BACL</name>
<evidence type="ECO:0000313" key="2">
    <source>
        <dbReference type="Proteomes" id="UP000659344"/>
    </source>
</evidence>
<reference evidence="2" key="1">
    <citation type="journal article" date="2019" name="Int. J. Syst. Evol. Microbiol.">
        <title>The Global Catalogue of Microorganisms (GCM) 10K type strain sequencing project: providing services to taxonomists for standard genome sequencing and annotation.</title>
        <authorList>
            <consortium name="The Broad Institute Genomics Platform"/>
            <consortium name="The Broad Institute Genome Sequencing Center for Infectious Disease"/>
            <person name="Wu L."/>
            <person name="Ma J."/>
        </authorList>
    </citation>
    <scope>NUCLEOTIDE SEQUENCE [LARGE SCALE GENOMIC DNA]</scope>
    <source>
        <strain evidence="2">CGMCC 1.12769</strain>
    </source>
</reference>
<evidence type="ECO:0000313" key="1">
    <source>
        <dbReference type="EMBL" id="GGH33951.1"/>
    </source>
</evidence>
<sequence>MSILRLEAAEYSKIDSRYIEYIDLKLINLGIEGFDFLILAYAPQGPIFRGLYHMSQGSVVFIPQIITSYTPFYLLIVTNIDTYDSTGLTMRAWNYRRNVAVFTQEDAVRNN</sequence>
<dbReference type="RefSeq" id="WP_188541590.1">
    <property type="nucleotide sequence ID" value="NZ_BMFT01000003.1"/>
</dbReference>
<dbReference type="EMBL" id="BMFT01000003">
    <property type="protein sequence ID" value="GGH33951.1"/>
    <property type="molecule type" value="Genomic_DNA"/>
</dbReference>